<dbReference type="InterPro" id="IPR011004">
    <property type="entry name" value="Trimer_LpxA-like_sf"/>
</dbReference>
<protein>
    <submittedName>
        <fullName evidence="7">Sugar O-acetyltransferase</fullName>
    </submittedName>
</protein>
<comment type="similarity">
    <text evidence="1">Belongs to the transferase hexapeptide repeat family.</text>
</comment>
<dbReference type="Pfam" id="PF00132">
    <property type="entry name" value="Hexapep"/>
    <property type="match status" value="1"/>
</dbReference>
<evidence type="ECO:0000256" key="1">
    <source>
        <dbReference type="ARBA" id="ARBA00007274"/>
    </source>
</evidence>
<keyword evidence="2 7" id="KW-0808">Transferase</keyword>
<evidence type="ECO:0000256" key="3">
    <source>
        <dbReference type="ARBA" id="ARBA00023315"/>
    </source>
</evidence>
<evidence type="ECO:0000256" key="2">
    <source>
        <dbReference type="ARBA" id="ARBA00022679"/>
    </source>
</evidence>
<dbReference type="Pfam" id="PF12464">
    <property type="entry name" value="Mac"/>
    <property type="match status" value="1"/>
</dbReference>
<dbReference type="GO" id="GO:0016407">
    <property type="term" value="F:acetyltransferase activity"/>
    <property type="evidence" value="ECO:0007669"/>
    <property type="project" value="InterPro"/>
</dbReference>
<dbReference type="SUPFAM" id="SSF51161">
    <property type="entry name" value="Trimeric LpxA-like enzymes"/>
    <property type="match status" value="1"/>
</dbReference>
<proteinExistence type="inferred from homology"/>
<comment type="caution">
    <text evidence="7">The sequence shown here is derived from an EMBL/GenBank/DDBJ whole genome shotgun (WGS) entry which is preliminary data.</text>
</comment>
<dbReference type="AlphaFoldDB" id="A0A5J5DTR1"/>
<dbReference type="PANTHER" id="PTHR23416:SF23">
    <property type="entry name" value="ACETYLTRANSFERASE C18B11.09C-RELATED"/>
    <property type="match status" value="1"/>
</dbReference>
<dbReference type="OrthoDB" id="2643438at2"/>
<evidence type="ECO:0000256" key="4">
    <source>
        <dbReference type="SAM" id="MobiDB-lite"/>
    </source>
</evidence>
<keyword evidence="3" id="KW-0012">Acyltransferase</keyword>
<organism evidence="7 8">
    <name type="scientific">Bifidobacterium vespertilionis</name>
    <dbReference type="NCBI Taxonomy" id="2562524"/>
    <lineage>
        <taxon>Bacteria</taxon>
        <taxon>Bacillati</taxon>
        <taxon>Actinomycetota</taxon>
        <taxon>Actinomycetes</taxon>
        <taxon>Bifidobacteriales</taxon>
        <taxon>Bifidobacteriaceae</taxon>
        <taxon>Bifidobacterium</taxon>
    </lineage>
</organism>
<dbReference type="SMART" id="SM01266">
    <property type="entry name" value="Mac"/>
    <property type="match status" value="1"/>
</dbReference>
<evidence type="ECO:0000313" key="7">
    <source>
        <dbReference type="EMBL" id="KAA8822986.1"/>
    </source>
</evidence>
<gene>
    <name evidence="7" type="ORF">EM848_07375</name>
    <name evidence="6" type="ORF">EMO90_09315</name>
</gene>
<dbReference type="CDD" id="cd03357">
    <property type="entry name" value="LbH_MAT_GAT"/>
    <property type="match status" value="1"/>
</dbReference>
<evidence type="ECO:0000313" key="9">
    <source>
        <dbReference type="Proteomes" id="UP000374630"/>
    </source>
</evidence>
<reference evidence="8 9" key="1">
    <citation type="journal article" date="2019" name="Syst. Appl. Microbiol.">
        <title>Characterization of Bifidobacterium species in feaces of the Egyptian fruit bat: Description of B. vespertilionis sp. nov. and B. rousetti sp. nov.</title>
        <authorList>
            <person name="Modesto M."/>
            <person name="Satti M."/>
            <person name="Watanabe K."/>
            <person name="Puglisi E."/>
            <person name="Morelli L."/>
            <person name="Huang C.-H."/>
            <person name="Liou J.-S."/>
            <person name="Miyashita M."/>
            <person name="Tamura T."/>
            <person name="Saito S."/>
            <person name="Mori K."/>
            <person name="Huang L."/>
            <person name="Sciavilla P."/>
            <person name="Sandri C."/>
            <person name="Spiezio C."/>
            <person name="Vitali F."/>
            <person name="Cavalieri D."/>
            <person name="Perpetuini G."/>
            <person name="Tofalo R."/>
            <person name="Bonetti A."/>
            <person name="Arita M."/>
            <person name="Mattarelli P."/>
        </authorList>
    </citation>
    <scope>NUCLEOTIDE SEQUENCE [LARGE SCALE GENOMIC DNA]</scope>
    <source>
        <strain evidence="6 9">RST16</strain>
        <strain evidence="7 8">RST8</strain>
    </source>
</reference>
<accession>A0A5J5DTR1</accession>
<dbReference type="EMBL" id="RZNZ01000013">
    <property type="protein sequence ID" value="KAA8818852.1"/>
    <property type="molecule type" value="Genomic_DNA"/>
</dbReference>
<dbReference type="EMBL" id="RZOA01000013">
    <property type="protein sequence ID" value="KAA8822986.1"/>
    <property type="molecule type" value="Genomic_DNA"/>
</dbReference>
<name>A0A5J5DTR1_9BIFI</name>
<sequence length="225" mass="24309">MTQNSSMSNVLPPVELRTPRASEREEMLAGKLYNPADPELTAMREKAGDLCTRFNALSRTDHAARAAVLGELLPGHGEDLDVMGPVFFDYGCHTTIGDRVFANFNFTVLDCAPVTIGDDVLFGPNVSLLPPMHPLRFQDRNVRKRPDGSSYDYEYGRPITIGSNCWFGGNVTVLGGVTIGEGCVIGAGAVVTHDIPPHTIAVGNPAHVLREITEADASALQEYAR</sequence>
<dbReference type="InterPro" id="IPR024688">
    <property type="entry name" value="Mac_dom"/>
</dbReference>
<evidence type="ECO:0000313" key="8">
    <source>
        <dbReference type="Proteomes" id="UP000345527"/>
    </source>
</evidence>
<dbReference type="Proteomes" id="UP000345527">
    <property type="component" value="Unassembled WGS sequence"/>
</dbReference>
<dbReference type="FunFam" id="2.160.10.10:FF:000025">
    <property type="entry name" value="Hexapeptide-repeat containing-acetyltransferase"/>
    <property type="match status" value="1"/>
</dbReference>
<evidence type="ECO:0000313" key="6">
    <source>
        <dbReference type="EMBL" id="KAA8818852.1"/>
    </source>
</evidence>
<feature type="domain" description="Maltose/galactoside acetyltransferase" evidence="5">
    <location>
        <begin position="24"/>
        <end position="78"/>
    </location>
</feature>
<dbReference type="InterPro" id="IPR001451">
    <property type="entry name" value="Hexapep"/>
</dbReference>
<dbReference type="RefSeq" id="WP_150354294.1">
    <property type="nucleotide sequence ID" value="NZ_RZNZ01000013.1"/>
</dbReference>
<dbReference type="Proteomes" id="UP000374630">
    <property type="component" value="Unassembled WGS sequence"/>
</dbReference>
<feature type="region of interest" description="Disordered" evidence="4">
    <location>
        <begin position="1"/>
        <end position="21"/>
    </location>
</feature>
<dbReference type="InterPro" id="IPR051159">
    <property type="entry name" value="Hexapeptide_acetyltransf"/>
</dbReference>
<keyword evidence="9" id="KW-1185">Reference proteome</keyword>
<dbReference type="PANTHER" id="PTHR23416">
    <property type="entry name" value="SIALIC ACID SYNTHASE-RELATED"/>
    <property type="match status" value="1"/>
</dbReference>
<evidence type="ECO:0000259" key="5">
    <source>
        <dbReference type="SMART" id="SM01266"/>
    </source>
</evidence>
<dbReference type="GO" id="GO:0008374">
    <property type="term" value="F:O-acyltransferase activity"/>
    <property type="evidence" value="ECO:0007669"/>
    <property type="project" value="TreeGrafter"/>
</dbReference>
<dbReference type="Gene3D" id="2.160.10.10">
    <property type="entry name" value="Hexapeptide repeat proteins"/>
    <property type="match status" value="1"/>
</dbReference>